<dbReference type="AlphaFoldDB" id="A0A645IIX8"/>
<sequence length="130" mass="14810">MGRDVKPRPVVCAAKAWLRLPAAFPPGRNARAAAKRDKQQRHHAAVSHEVSRAVLRNIFKAKIGPDIGVFHIQRHKIVKPSGFFQRLLHALRQLRRQNAEIRGKQKMGRLLRQKLLRRVGRLSPAFPRAG</sequence>
<accession>A0A645IIX8</accession>
<comment type="caution">
    <text evidence="1">The sequence shown here is derived from an EMBL/GenBank/DDBJ whole genome shotgun (WGS) entry which is preliminary data.</text>
</comment>
<evidence type="ECO:0000313" key="1">
    <source>
        <dbReference type="EMBL" id="MPN50946.1"/>
    </source>
</evidence>
<gene>
    <name evidence="1" type="ORF">SDC9_198586</name>
</gene>
<proteinExistence type="predicted"/>
<name>A0A645IIX8_9ZZZZ</name>
<dbReference type="EMBL" id="VSSQ01115565">
    <property type="protein sequence ID" value="MPN50946.1"/>
    <property type="molecule type" value="Genomic_DNA"/>
</dbReference>
<organism evidence="1">
    <name type="scientific">bioreactor metagenome</name>
    <dbReference type="NCBI Taxonomy" id="1076179"/>
    <lineage>
        <taxon>unclassified sequences</taxon>
        <taxon>metagenomes</taxon>
        <taxon>ecological metagenomes</taxon>
    </lineage>
</organism>
<reference evidence="1" key="1">
    <citation type="submission" date="2019-08" db="EMBL/GenBank/DDBJ databases">
        <authorList>
            <person name="Kucharzyk K."/>
            <person name="Murdoch R.W."/>
            <person name="Higgins S."/>
            <person name="Loffler F."/>
        </authorList>
    </citation>
    <scope>NUCLEOTIDE SEQUENCE</scope>
</reference>
<protein>
    <submittedName>
        <fullName evidence="1">Uncharacterized protein</fullName>
    </submittedName>
</protein>